<comment type="caution">
    <text evidence="7">The sequence shown here is derived from an EMBL/GenBank/DDBJ whole genome shotgun (WGS) entry which is preliminary data.</text>
</comment>
<accession>A0A6A6K0W8</accession>
<dbReference type="InterPro" id="IPR005662">
    <property type="entry name" value="GTPase_Era-like"/>
</dbReference>
<sequence>MVGRDLEKCSLVAVVGATNAGKSTLINELVGFKASIVTPKVHTTRVRMNAVRNDGNVQLVFTDTPGVFAPKTVLEKFLVKNAWMSIRGADIVVLVLEARNYLCGQVARVIAKVKHSHIPTVAVLNKTDLLQECRIREILAHVRSMHEFTGVFAVSALHGLGTEALLTHLRESAGYCPWLYPGTQRTDATVEFFVAEITREKLFLALRQELPYSLSVVTEKFEDKGRSVIIKQVVYVIKESQKTIVVGKNAALIKSVSTVAREEIGQMLGRVVDGGVTAKREAMADYHLEVTSGQNQFLRQPFHKIVTISFLRADIRRDLGCEHFTLREIRSGGLCPPQKES</sequence>
<dbReference type="GO" id="GO:0005525">
    <property type="term" value="F:GTP binding"/>
    <property type="evidence" value="ECO:0007669"/>
    <property type="project" value="UniProtKB-UniRule"/>
</dbReference>
<dbReference type="SUPFAM" id="SSF52540">
    <property type="entry name" value="P-loop containing nucleoside triphosphate hydrolases"/>
    <property type="match status" value="1"/>
</dbReference>
<evidence type="ECO:0000259" key="6">
    <source>
        <dbReference type="PROSITE" id="PS51713"/>
    </source>
</evidence>
<evidence type="ECO:0000256" key="5">
    <source>
        <dbReference type="PROSITE-ProRule" id="PRU01050"/>
    </source>
</evidence>
<dbReference type="InterPro" id="IPR030388">
    <property type="entry name" value="G_ERA_dom"/>
</dbReference>
<dbReference type="GO" id="GO:0043024">
    <property type="term" value="F:ribosomal small subunit binding"/>
    <property type="evidence" value="ECO:0007669"/>
    <property type="project" value="TreeGrafter"/>
</dbReference>
<dbReference type="Gene3D" id="3.40.50.300">
    <property type="entry name" value="P-loop containing nucleotide triphosphate hydrolases"/>
    <property type="match status" value="1"/>
</dbReference>
<dbReference type="InterPro" id="IPR027417">
    <property type="entry name" value="P-loop_NTPase"/>
</dbReference>
<organism evidence="7 8">
    <name type="scientific">Hevea brasiliensis</name>
    <name type="common">Para rubber tree</name>
    <name type="synonym">Siphonia brasiliensis</name>
    <dbReference type="NCBI Taxonomy" id="3981"/>
    <lineage>
        <taxon>Eukaryota</taxon>
        <taxon>Viridiplantae</taxon>
        <taxon>Streptophyta</taxon>
        <taxon>Embryophyta</taxon>
        <taxon>Tracheophyta</taxon>
        <taxon>Spermatophyta</taxon>
        <taxon>Magnoliopsida</taxon>
        <taxon>eudicotyledons</taxon>
        <taxon>Gunneridae</taxon>
        <taxon>Pentapetalae</taxon>
        <taxon>rosids</taxon>
        <taxon>fabids</taxon>
        <taxon>Malpighiales</taxon>
        <taxon>Euphorbiaceae</taxon>
        <taxon>Crotonoideae</taxon>
        <taxon>Micrandreae</taxon>
        <taxon>Hevea</taxon>
    </lineage>
</organism>
<dbReference type="NCBIfam" id="TIGR00231">
    <property type="entry name" value="small_GTP"/>
    <property type="match status" value="1"/>
</dbReference>
<keyword evidence="8" id="KW-1185">Reference proteome</keyword>
<gene>
    <name evidence="7" type="ORF">GH714_042797</name>
</gene>
<dbReference type="GO" id="GO:0019843">
    <property type="term" value="F:rRNA binding"/>
    <property type="evidence" value="ECO:0007669"/>
    <property type="project" value="TreeGrafter"/>
</dbReference>
<feature type="domain" description="Era-type G" evidence="6">
    <location>
        <begin position="8"/>
        <end position="178"/>
    </location>
</feature>
<protein>
    <recommendedName>
        <fullName evidence="6">Era-type G domain-containing protein</fullName>
    </recommendedName>
</protein>
<dbReference type="EMBL" id="JAAGAX010000511">
    <property type="protein sequence ID" value="KAF2281973.1"/>
    <property type="molecule type" value="Genomic_DNA"/>
</dbReference>
<dbReference type="PANTHER" id="PTHR42698">
    <property type="entry name" value="GTPASE ERA"/>
    <property type="match status" value="1"/>
</dbReference>
<dbReference type="InterPro" id="IPR005225">
    <property type="entry name" value="Small_GTP-bd"/>
</dbReference>
<keyword evidence="3" id="KW-0694">RNA-binding</keyword>
<dbReference type="GO" id="GO:0000028">
    <property type="term" value="P:ribosomal small subunit assembly"/>
    <property type="evidence" value="ECO:0007669"/>
    <property type="project" value="TreeGrafter"/>
</dbReference>
<dbReference type="Gene3D" id="3.30.300.20">
    <property type="match status" value="1"/>
</dbReference>
<dbReference type="NCBIfam" id="TIGR00436">
    <property type="entry name" value="era"/>
    <property type="match status" value="1"/>
</dbReference>
<dbReference type="InterPro" id="IPR004044">
    <property type="entry name" value="KH_dom_type_2"/>
</dbReference>
<dbReference type="NCBIfam" id="NF000908">
    <property type="entry name" value="PRK00089.1"/>
    <property type="match status" value="1"/>
</dbReference>
<evidence type="ECO:0000256" key="4">
    <source>
        <dbReference type="ARBA" id="ARBA00023134"/>
    </source>
</evidence>
<reference evidence="7 8" key="1">
    <citation type="journal article" date="2020" name="Mol. Plant">
        <title>The Chromosome-Based Rubber Tree Genome Provides New Insights into Spurge Genome Evolution and Rubber Biosynthesis.</title>
        <authorList>
            <person name="Liu J."/>
            <person name="Shi C."/>
            <person name="Shi C.C."/>
            <person name="Li W."/>
            <person name="Zhang Q.J."/>
            <person name="Zhang Y."/>
            <person name="Li K."/>
            <person name="Lu H.F."/>
            <person name="Shi C."/>
            <person name="Zhu S.T."/>
            <person name="Xiao Z.Y."/>
            <person name="Nan H."/>
            <person name="Yue Y."/>
            <person name="Zhu X.G."/>
            <person name="Wu Y."/>
            <person name="Hong X.N."/>
            <person name="Fan G.Y."/>
            <person name="Tong Y."/>
            <person name="Zhang D."/>
            <person name="Mao C.L."/>
            <person name="Liu Y.L."/>
            <person name="Hao S.J."/>
            <person name="Liu W.Q."/>
            <person name="Lv M.Q."/>
            <person name="Zhang H.B."/>
            <person name="Liu Y."/>
            <person name="Hu-Tang G.R."/>
            <person name="Wang J.P."/>
            <person name="Wang J.H."/>
            <person name="Sun Y.H."/>
            <person name="Ni S.B."/>
            <person name="Chen W.B."/>
            <person name="Zhang X.C."/>
            <person name="Jiao Y.N."/>
            <person name="Eichler E.E."/>
            <person name="Li G.H."/>
            <person name="Liu X."/>
            <person name="Gao L.Z."/>
        </authorList>
    </citation>
    <scope>NUCLEOTIDE SEQUENCE [LARGE SCALE GENOMIC DNA]</scope>
    <source>
        <strain evidence="8">cv. GT1</strain>
        <tissue evidence="7">Leaf</tissue>
    </source>
</reference>
<feature type="region of interest" description="G2" evidence="5">
    <location>
        <begin position="42"/>
        <end position="46"/>
    </location>
</feature>
<comment type="similarity">
    <text evidence="1 5">Belongs to the TRAFAC class TrmE-Era-EngA-EngB-Septin-like GTPase superfamily. Era GTPase family.</text>
</comment>
<feature type="region of interest" description="G5" evidence="5">
    <location>
        <begin position="154"/>
        <end position="156"/>
    </location>
</feature>
<keyword evidence="4 5" id="KW-0342">GTP-binding</keyword>
<dbReference type="GO" id="GO:0005829">
    <property type="term" value="C:cytosol"/>
    <property type="evidence" value="ECO:0007669"/>
    <property type="project" value="TreeGrafter"/>
</dbReference>
<evidence type="ECO:0000256" key="2">
    <source>
        <dbReference type="ARBA" id="ARBA00022741"/>
    </source>
</evidence>
<name>A0A6A6K0W8_HEVBR</name>
<dbReference type="AlphaFoldDB" id="A0A6A6K0W8"/>
<dbReference type="InterPro" id="IPR015946">
    <property type="entry name" value="KH_dom-like_a/b"/>
</dbReference>
<evidence type="ECO:0000313" key="8">
    <source>
        <dbReference type="Proteomes" id="UP000467840"/>
    </source>
</evidence>
<keyword evidence="2 5" id="KW-0547">Nucleotide-binding</keyword>
<dbReference type="PROSITE" id="PS51713">
    <property type="entry name" value="G_ERA"/>
    <property type="match status" value="1"/>
</dbReference>
<dbReference type="Proteomes" id="UP000467840">
    <property type="component" value="Unassembled WGS sequence"/>
</dbReference>
<dbReference type="Pfam" id="PF07650">
    <property type="entry name" value="KH_2"/>
    <property type="match status" value="1"/>
</dbReference>
<dbReference type="Pfam" id="PF01926">
    <property type="entry name" value="MMR_HSR1"/>
    <property type="match status" value="1"/>
</dbReference>
<feature type="region of interest" description="G1" evidence="5">
    <location>
        <begin position="16"/>
        <end position="23"/>
    </location>
</feature>
<dbReference type="CDD" id="cd22534">
    <property type="entry name" value="KH-II_Era"/>
    <property type="match status" value="1"/>
</dbReference>
<evidence type="ECO:0000256" key="1">
    <source>
        <dbReference type="ARBA" id="ARBA00007921"/>
    </source>
</evidence>
<dbReference type="CDD" id="cd04163">
    <property type="entry name" value="Era"/>
    <property type="match status" value="1"/>
</dbReference>
<dbReference type="HAMAP" id="MF_00367">
    <property type="entry name" value="GTPase_Era"/>
    <property type="match status" value="1"/>
</dbReference>
<dbReference type="InterPro" id="IPR006073">
    <property type="entry name" value="GTP-bd"/>
</dbReference>
<dbReference type="PANTHER" id="PTHR42698:SF1">
    <property type="entry name" value="GTPASE ERA, MITOCHONDRIAL"/>
    <property type="match status" value="1"/>
</dbReference>
<feature type="region of interest" description="G4" evidence="5">
    <location>
        <begin position="125"/>
        <end position="128"/>
    </location>
</feature>
<feature type="region of interest" description="G3" evidence="5">
    <location>
        <begin position="63"/>
        <end position="66"/>
    </location>
</feature>
<evidence type="ECO:0000256" key="3">
    <source>
        <dbReference type="ARBA" id="ARBA00022884"/>
    </source>
</evidence>
<proteinExistence type="inferred from homology"/>
<evidence type="ECO:0000313" key="7">
    <source>
        <dbReference type="EMBL" id="KAF2281973.1"/>
    </source>
</evidence>